<accession>A0ABQ9GZ74</accession>
<proteinExistence type="predicted"/>
<dbReference type="InterPro" id="IPR006578">
    <property type="entry name" value="MADF-dom"/>
</dbReference>
<evidence type="ECO:0000259" key="1">
    <source>
        <dbReference type="Pfam" id="PF10545"/>
    </source>
</evidence>
<protein>
    <recommendedName>
        <fullName evidence="1">MADF domain-containing protein</fullName>
    </recommendedName>
</protein>
<comment type="caution">
    <text evidence="2">The sequence shown here is derived from an EMBL/GenBank/DDBJ whole genome shotgun (WGS) entry which is preliminary data.</text>
</comment>
<dbReference type="EMBL" id="JARBHB010000008">
    <property type="protein sequence ID" value="KAJ8877354.1"/>
    <property type="molecule type" value="Genomic_DNA"/>
</dbReference>
<evidence type="ECO:0000313" key="2">
    <source>
        <dbReference type="EMBL" id="KAJ8877354.1"/>
    </source>
</evidence>
<dbReference type="Pfam" id="PF10545">
    <property type="entry name" value="MADF_DNA_bdg"/>
    <property type="match status" value="1"/>
</dbReference>
<organism evidence="2 3">
    <name type="scientific">Dryococelus australis</name>
    <dbReference type="NCBI Taxonomy" id="614101"/>
    <lineage>
        <taxon>Eukaryota</taxon>
        <taxon>Metazoa</taxon>
        <taxon>Ecdysozoa</taxon>
        <taxon>Arthropoda</taxon>
        <taxon>Hexapoda</taxon>
        <taxon>Insecta</taxon>
        <taxon>Pterygota</taxon>
        <taxon>Neoptera</taxon>
        <taxon>Polyneoptera</taxon>
        <taxon>Phasmatodea</taxon>
        <taxon>Verophasmatodea</taxon>
        <taxon>Anareolatae</taxon>
        <taxon>Phasmatidae</taxon>
        <taxon>Eurycanthinae</taxon>
        <taxon>Dryococelus</taxon>
    </lineage>
</organism>
<reference evidence="2 3" key="1">
    <citation type="submission" date="2023-02" db="EMBL/GenBank/DDBJ databases">
        <title>LHISI_Scaffold_Assembly.</title>
        <authorList>
            <person name="Stuart O.P."/>
            <person name="Cleave R."/>
            <person name="Magrath M.J.L."/>
            <person name="Mikheyev A.S."/>
        </authorList>
    </citation>
    <scope>NUCLEOTIDE SEQUENCE [LARGE SCALE GENOMIC DNA]</scope>
    <source>
        <strain evidence="2">Daus_M_001</strain>
        <tissue evidence="2">Leg muscle</tissue>
    </source>
</reference>
<gene>
    <name evidence="2" type="ORF">PR048_021808</name>
</gene>
<evidence type="ECO:0000313" key="3">
    <source>
        <dbReference type="Proteomes" id="UP001159363"/>
    </source>
</evidence>
<sequence length="131" mass="14827">MRNSRVCVVTALRPLVNCAVRKIGIEKTFPPACAVQDCTGQNGRVWGNNVYSVSSPSAFDEDTSANPKFLGDWKQIYERESCLWQVKCKEYHGRVKKDADYARLLVILKEVDTNTTRYAIIKKINNLRSGV</sequence>
<keyword evidence="3" id="KW-1185">Reference proteome</keyword>
<feature type="domain" description="MADF" evidence="1">
    <location>
        <begin position="76"/>
        <end position="129"/>
    </location>
</feature>
<name>A0ABQ9GZ74_9NEOP</name>
<dbReference type="Proteomes" id="UP001159363">
    <property type="component" value="Chromosome 7"/>
</dbReference>